<dbReference type="PANTHER" id="PTHR11741">
    <property type="entry name" value="ELONGATION FACTOR TS"/>
    <property type="match status" value="1"/>
</dbReference>
<protein>
    <recommendedName>
        <fullName evidence="5">Elongation factor Ts, mitochondrial</fullName>
        <shortName evidence="5">EF-Ts</shortName>
        <shortName evidence="5">EF-TsMt</shortName>
    </recommendedName>
</protein>
<keyword evidence="4 5" id="KW-0496">Mitochondrion</keyword>
<dbReference type="FunFam" id="1.10.8.10:FF:000031">
    <property type="entry name" value="Elongation factor Ts, mitochondrial"/>
    <property type="match status" value="1"/>
</dbReference>
<evidence type="ECO:0000256" key="3">
    <source>
        <dbReference type="ARBA" id="ARBA00022917"/>
    </source>
</evidence>
<dbReference type="InterPro" id="IPR018101">
    <property type="entry name" value="Transl_elong_Ts_CS"/>
</dbReference>
<keyword evidence="8" id="KW-1185">Reference proteome</keyword>
<dbReference type="SUPFAM" id="SSF54713">
    <property type="entry name" value="Elongation factor Ts (EF-Ts), dimerisation domain"/>
    <property type="match status" value="1"/>
</dbReference>
<keyword evidence="3 5" id="KW-0648">Protein biosynthesis</keyword>
<dbReference type="GO" id="GO:0070125">
    <property type="term" value="P:mitochondrial translational elongation"/>
    <property type="evidence" value="ECO:0007669"/>
    <property type="project" value="TreeGrafter"/>
</dbReference>
<feature type="coiled-coil region" evidence="6">
    <location>
        <begin position="270"/>
        <end position="297"/>
    </location>
</feature>
<dbReference type="InterPro" id="IPR001816">
    <property type="entry name" value="Transl_elong_EFTs/EF1B"/>
</dbReference>
<dbReference type="InterPro" id="IPR014039">
    <property type="entry name" value="Transl_elong_EFTs/EF1B_dimer"/>
</dbReference>
<evidence type="ECO:0000313" key="8">
    <source>
        <dbReference type="Proteomes" id="UP000887540"/>
    </source>
</evidence>
<comment type="subcellular location">
    <subcellularLocation>
        <location evidence="5">Mitochondrion</location>
    </subcellularLocation>
</comment>
<sequence>MFRLAPIFSRLSVRAFSSATASQQSVSKDALMKLRKRTGYSYVNCRKALLQFGDNNIAEAEKWLREVAEKEGWAKAAKVGGRETTEGLLSVYVDENMAAVVELKSETDFVARNDAFKQLVEEITMTVHEFGKTRRAHMLKFGEENFKCRIDKGLLPFDHLKFSIEENLESLPTLKNRTVKEALAMTIGKLGENITITKAEIHLSPPGFMLRGHAHPKDGTEKMEMGRFISLVGIQRTESCSNFPTEKLAHQLCQHVIGMDPKEVGSPETEEDKQQKAEKLKKIAEQAKAERKAAGIDDDDDFGTSYNNEDEDQLLRQSFMLNPSQSVHEYLTNHGAKLCSFVRIKLGEEETKD</sequence>
<dbReference type="Gene3D" id="1.10.8.10">
    <property type="entry name" value="DNA helicase RuvA subunit, C-terminal domain"/>
    <property type="match status" value="1"/>
</dbReference>
<proteinExistence type="inferred from homology"/>
<dbReference type="Pfam" id="PF00889">
    <property type="entry name" value="EF_TS"/>
    <property type="match status" value="1"/>
</dbReference>
<dbReference type="Gene3D" id="3.30.479.20">
    <property type="entry name" value="Elongation factor Ts, dimerisation domain"/>
    <property type="match status" value="2"/>
</dbReference>
<evidence type="ECO:0000313" key="9">
    <source>
        <dbReference type="WBParaSite" id="ACRNAN_scaffold413.g24458.t1"/>
    </source>
</evidence>
<evidence type="ECO:0000256" key="2">
    <source>
        <dbReference type="ARBA" id="ARBA00022768"/>
    </source>
</evidence>
<keyword evidence="2 5" id="KW-0251">Elongation factor</keyword>
<dbReference type="SUPFAM" id="SSF46934">
    <property type="entry name" value="UBA-like"/>
    <property type="match status" value="1"/>
</dbReference>
<evidence type="ECO:0000256" key="6">
    <source>
        <dbReference type="SAM" id="Coils"/>
    </source>
</evidence>
<reference evidence="9" key="1">
    <citation type="submission" date="2022-11" db="UniProtKB">
        <authorList>
            <consortium name="WormBaseParasite"/>
        </authorList>
    </citation>
    <scope>IDENTIFICATION</scope>
</reference>
<dbReference type="PANTHER" id="PTHR11741:SF0">
    <property type="entry name" value="ELONGATION FACTOR TS, MITOCHONDRIAL"/>
    <property type="match status" value="1"/>
</dbReference>
<dbReference type="Proteomes" id="UP000887540">
    <property type="component" value="Unplaced"/>
</dbReference>
<comment type="similarity">
    <text evidence="1 5">Belongs to the EF-Ts family.</text>
</comment>
<dbReference type="WBParaSite" id="ACRNAN_scaffold413.g24458.t1">
    <property type="protein sequence ID" value="ACRNAN_scaffold413.g24458.t1"/>
    <property type="gene ID" value="ACRNAN_scaffold413.g24458"/>
</dbReference>
<dbReference type="GO" id="GO:0005739">
    <property type="term" value="C:mitochondrion"/>
    <property type="evidence" value="ECO:0007669"/>
    <property type="project" value="UniProtKB-SubCell"/>
</dbReference>
<organism evidence="8 9">
    <name type="scientific">Acrobeloides nanus</name>
    <dbReference type="NCBI Taxonomy" id="290746"/>
    <lineage>
        <taxon>Eukaryota</taxon>
        <taxon>Metazoa</taxon>
        <taxon>Ecdysozoa</taxon>
        <taxon>Nematoda</taxon>
        <taxon>Chromadorea</taxon>
        <taxon>Rhabditida</taxon>
        <taxon>Tylenchina</taxon>
        <taxon>Cephalobomorpha</taxon>
        <taxon>Cephaloboidea</taxon>
        <taxon>Cephalobidae</taxon>
        <taxon>Acrobeloides</taxon>
    </lineage>
</organism>
<keyword evidence="6" id="KW-0175">Coiled coil</keyword>
<evidence type="ECO:0000256" key="5">
    <source>
        <dbReference type="HAMAP-Rule" id="MF_03135"/>
    </source>
</evidence>
<dbReference type="Pfam" id="PF25025">
    <property type="entry name" value="EF-Ts_N"/>
    <property type="match status" value="1"/>
</dbReference>
<name>A0A914DU65_9BILA</name>
<evidence type="ECO:0000259" key="7">
    <source>
        <dbReference type="Pfam" id="PF00889"/>
    </source>
</evidence>
<dbReference type="InterPro" id="IPR009060">
    <property type="entry name" value="UBA-like_sf"/>
</dbReference>
<evidence type="ECO:0000256" key="4">
    <source>
        <dbReference type="ARBA" id="ARBA00023128"/>
    </source>
</evidence>
<dbReference type="CDD" id="cd14275">
    <property type="entry name" value="UBA_EF-Ts"/>
    <property type="match status" value="1"/>
</dbReference>
<dbReference type="InterPro" id="IPR036402">
    <property type="entry name" value="EF-Ts_dimer_sf"/>
</dbReference>
<dbReference type="AlphaFoldDB" id="A0A914DU65"/>
<accession>A0A914DU65</accession>
<comment type="function">
    <text evidence="5">Associates with the EF-Tu.GDP complex and induces the exchange of GDP to GTP. It remains bound to the aminoacyl-tRNA.EF-Tu.GTP complex up to the GTP hydrolysis stage on the ribosome.</text>
</comment>
<dbReference type="PROSITE" id="PS01127">
    <property type="entry name" value="EF_TS_2"/>
    <property type="match status" value="1"/>
</dbReference>
<evidence type="ECO:0000256" key="1">
    <source>
        <dbReference type="ARBA" id="ARBA00005532"/>
    </source>
</evidence>
<feature type="domain" description="Translation elongation factor EFTs/EF1B dimerisation" evidence="7">
    <location>
        <begin position="98"/>
        <end position="348"/>
    </location>
</feature>
<dbReference type="HAMAP" id="MF_00050">
    <property type="entry name" value="EF_Ts"/>
    <property type="match status" value="1"/>
</dbReference>
<dbReference type="GO" id="GO:0003746">
    <property type="term" value="F:translation elongation factor activity"/>
    <property type="evidence" value="ECO:0007669"/>
    <property type="project" value="UniProtKB-UniRule"/>
</dbReference>